<dbReference type="SUPFAM" id="SSF141371">
    <property type="entry name" value="PilZ domain-like"/>
    <property type="match status" value="1"/>
</dbReference>
<evidence type="ECO:0000313" key="4">
    <source>
        <dbReference type="Proteomes" id="UP000319353"/>
    </source>
</evidence>
<protein>
    <submittedName>
        <fullName evidence="3">Flagellar brake protein</fullName>
    </submittedName>
</protein>
<accession>A0A537KP99</accession>
<dbReference type="InterPro" id="IPR009926">
    <property type="entry name" value="T3SS_YcgR_PilZN"/>
</dbReference>
<evidence type="ECO:0000313" key="3">
    <source>
        <dbReference type="EMBL" id="TMI97579.1"/>
    </source>
</evidence>
<comment type="caution">
    <text evidence="3">The sequence shown here is derived from an EMBL/GenBank/DDBJ whole genome shotgun (WGS) entry which is preliminary data.</text>
</comment>
<dbReference type="GO" id="GO:0035438">
    <property type="term" value="F:cyclic-di-GMP binding"/>
    <property type="evidence" value="ECO:0007669"/>
    <property type="project" value="InterPro"/>
</dbReference>
<dbReference type="InterPro" id="IPR009875">
    <property type="entry name" value="PilZ_domain"/>
</dbReference>
<gene>
    <name evidence="3" type="ORF">E6H01_13125</name>
</gene>
<keyword evidence="3" id="KW-0282">Flagellum</keyword>
<dbReference type="EMBL" id="VBAL01000205">
    <property type="protein sequence ID" value="TMI97579.1"/>
    <property type="molecule type" value="Genomic_DNA"/>
</dbReference>
<name>A0A537KP99_9BACT</name>
<feature type="domain" description="PilZ" evidence="1">
    <location>
        <begin position="249"/>
        <end position="347"/>
    </location>
</feature>
<evidence type="ECO:0000259" key="2">
    <source>
        <dbReference type="Pfam" id="PF12945"/>
    </source>
</evidence>
<reference evidence="3 4" key="1">
    <citation type="journal article" date="2019" name="Nat. Microbiol.">
        <title>Mediterranean grassland soil C-N compound turnover is dependent on rainfall and depth, and is mediated by genomically divergent microorganisms.</title>
        <authorList>
            <person name="Diamond S."/>
            <person name="Andeer P.F."/>
            <person name="Li Z."/>
            <person name="Crits-Christoph A."/>
            <person name="Burstein D."/>
            <person name="Anantharaman K."/>
            <person name="Lane K.R."/>
            <person name="Thomas B.C."/>
            <person name="Pan C."/>
            <person name="Northen T.R."/>
            <person name="Banfield J.F."/>
        </authorList>
    </citation>
    <scope>NUCLEOTIDE SEQUENCE [LARGE SCALE GENOMIC DNA]</scope>
    <source>
        <strain evidence="3">NP_4</strain>
    </source>
</reference>
<feature type="domain" description="Type III secretion system flagellar brake protein YcgR PilZN" evidence="2">
    <location>
        <begin position="164"/>
        <end position="235"/>
    </location>
</feature>
<keyword evidence="3" id="KW-0969">Cilium</keyword>
<dbReference type="Pfam" id="PF12945">
    <property type="entry name" value="PilZNR"/>
    <property type="match status" value="1"/>
</dbReference>
<proteinExistence type="predicted"/>
<dbReference type="Gene3D" id="2.40.10.220">
    <property type="entry name" value="predicted glycosyltransferase like domains"/>
    <property type="match status" value="1"/>
</dbReference>
<dbReference type="Pfam" id="PF07238">
    <property type="entry name" value="PilZ"/>
    <property type="match status" value="1"/>
</dbReference>
<organism evidence="3 4">
    <name type="scientific">Candidatus Segetimicrobium genomatis</name>
    <dbReference type="NCBI Taxonomy" id="2569760"/>
    <lineage>
        <taxon>Bacteria</taxon>
        <taxon>Bacillati</taxon>
        <taxon>Candidatus Sysuimicrobiota</taxon>
        <taxon>Candidatus Sysuimicrobiia</taxon>
        <taxon>Candidatus Sysuimicrobiales</taxon>
        <taxon>Candidatus Segetimicrobiaceae</taxon>
        <taxon>Candidatus Segetimicrobium</taxon>
    </lineage>
</organism>
<dbReference type="AlphaFoldDB" id="A0A537KP99"/>
<dbReference type="Proteomes" id="UP000319353">
    <property type="component" value="Unassembled WGS sequence"/>
</dbReference>
<keyword evidence="3" id="KW-0966">Cell projection</keyword>
<evidence type="ECO:0000259" key="1">
    <source>
        <dbReference type="Pfam" id="PF07238"/>
    </source>
</evidence>
<sequence length="349" mass="38832">MIPETAEAQRERERCPVCRSPHRSMIERMRHAERAAYAEIYRILQPDAGISLRWLVRHFTRGHEFLAPSGDSKLPGWLVEDDNELQRYKREQGYCRTIEDLCPHVPAGTISACEIVAHPECERFRLYTLRERLIDAEVHNVPPPAAAPAGTERVALTEPLVPQQRVEVETKSGQQRGIFSSTVLAIEPSLIGISMPARLQEGMALVAGDRVTVSYQGRVSKYVFETAVRSVREGRVDLEPPGTIGIASRRSPRVPLRDSTVRVRRVEHGGEELAGTAMDASMQGVRVVMSTGLPQWERVRVTVSLPDGPLDVDGEVVRVERLGTGQIAHGIYFTSLGPDDIARLRRLGG</sequence>